<feature type="domain" description="Peptidase M16 C-terminal" evidence="1">
    <location>
        <begin position="181"/>
        <end position="354"/>
    </location>
</feature>
<sequence length="427" mass="49208">METIVHRQGVTFHFIRTEKFKTNTIVLKMKAPLAKESATIRALLPYVLQSGTKRRPSQPELRSYLEELYGADFFVELQKKGENHIISLHLEVANEKFLRGSEPLMEKGLRFLHEVLFEPKAENGSFDREIVEREKRALKQRIQAVYDDKMSYASLRLVEEMCKEEPYAVPVNGYMDAVDGIDGESLYRYFQRSLEEDDLDLYCVGDFDVQAVENLCSRLFSFPERRRNDFAPRPAPVKGNFREVSERQPVNQGKLNIGFRTNIFYGDGEYFPLQVFNGLFGGFPHSKLFRNVREKESLAYYAFSRLESHKGLLMVLTGIDPKNYRKTVDIIVDQWEAVKKGDFTEEELEQTKAAIRNQMSETLDTSRGLIEVLYHNVISGKSITQEQWQDRINGVTKEDVMRAAGKIAPDTVYFLTGMEGQDEGSLN</sequence>
<dbReference type="PANTHER" id="PTHR11851:SF186">
    <property type="entry name" value="INACTIVE METALLOPROTEASE YMFF-RELATED"/>
    <property type="match status" value="1"/>
</dbReference>
<dbReference type="InterPro" id="IPR011249">
    <property type="entry name" value="Metalloenz_LuxS/M16"/>
</dbReference>
<accession>A0A150LAK2</accession>
<evidence type="ECO:0000259" key="1">
    <source>
        <dbReference type="Pfam" id="PF05193"/>
    </source>
</evidence>
<gene>
    <name evidence="2" type="ORF">B4135_3671</name>
</gene>
<dbReference type="Gene3D" id="3.30.830.10">
    <property type="entry name" value="Metalloenzyme, LuxS/M16 peptidase-like"/>
    <property type="match status" value="2"/>
</dbReference>
<dbReference type="InterPro" id="IPR007863">
    <property type="entry name" value="Peptidase_M16_C"/>
</dbReference>
<proteinExistence type="predicted"/>
<dbReference type="PATRIC" id="fig|301148.3.peg.1717"/>
<evidence type="ECO:0000313" key="3">
    <source>
        <dbReference type="Proteomes" id="UP000075683"/>
    </source>
</evidence>
<name>A0A150LAK2_9BACI</name>
<dbReference type="EMBL" id="LQYT01000130">
    <property type="protein sequence ID" value="KYD09347.1"/>
    <property type="molecule type" value="Genomic_DNA"/>
</dbReference>
<dbReference type="PANTHER" id="PTHR11851">
    <property type="entry name" value="METALLOPROTEASE"/>
    <property type="match status" value="1"/>
</dbReference>
<dbReference type="STRING" id="301148.B4135_3671"/>
<dbReference type="OrthoDB" id="9762085at2"/>
<dbReference type="SUPFAM" id="SSF63411">
    <property type="entry name" value="LuxS/MPP-like metallohydrolase"/>
    <property type="match status" value="2"/>
</dbReference>
<dbReference type="Pfam" id="PF05193">
    <property type="entry name" value="Peptidase_M16_C"/>
    <property type="match status" value="1"/>
</dbReference>
<protein>
    <recommendedName>
        <fullName evidence="1">Peptidase M16 C-terminal domain-containing protein</fullName>
    </recommendedName>
</protein>
<evidence type="ECO:0000313" key="2">
    <source>
        <dbReference type="EMBL" id="KYD09347.1"/>
    </source>
</evidence>
<dbReference type="NCBIfam" id="NF047422">
    <property type="entry name" value="YfmF_fam"/>
    <property type="match status" value="1"/>
</dbReference>
<dbReference type="InterPro" id="IPR050361">
    <property type="entry name" value="MPP/UQCRC_Complex"/>
</dbReference>
<dbReference type="Proteomes" id="UP000075683">
    <property type="component" value="Unassembled WGS sequence"/>
</dbReference>
<comment type="caution">
    <text evidence="2">The sequence shown here is derived from an EMBL/GenBank/DDBJ whole genome shotgun (WGS) entry which is preliminary data.</text>
</comment>
<dbReference type="GO" id="GO:0046872">
    <property type="term" value="F:metal ion binding"/>
    <property type="evidence" value="ECO:0007669"/>
    <property type="project" value="InterPro"/>
</dbReference>
<reference evidence="2 3" key="1">
    <citation type="submission" date="2016-01" db="EMBL/GenBank/DDBJ databases">
        <title>Draft Genome Sequences of Seven Thermophilic Sporeformers Isolated from Foods.</title>
        <authorList>
            <person name="Berendsen E.M."/>
            <person name="Wells-Bennik M.H."/>
            <person name="Krawcyk A.O."/>
            <person name="De Jong A."/>
            <person name="Holsappel S."/>
            <person name="Eijlander R.T."/>
            <person name="Kuipers O.P."/>
        </authorList>
    </citation>
    <scope>NUCLEOTIDE SEQUENCE [LARGE SCALE GENOMIC DNA]</scope>
    <source>
        <strain evidence="2 3">B4135</strain>
    </source>
</reference>
<dbReference type="AlphaFoldDB" id="A0A150LAK2"/>
<dbReference type="RefSeq" id="WP_061569897.1">
    <property type="nucleotide sequence ID" value="NZ_LQYT01000130.1"/>
</dbReference>
<organism evidence="2 3">
    <name type="scientific">Caldibacillus debilis</name>
    <dbReference type="NCBI Taxonomy" id="301148"/>
    <lineage>
        <taxon>Bacteria</taxon>
        <taxon>Bacillati</taxon>
        <taxon>Bacillota</taxon>
        <taxon>Bacilli</taxon>
        <taxon>Bacillales</taxon>
        <taxon>Bacillaceae</taxon>
        <taxon>Caldibacillus</taxon>
    </lineage>
</organism>